<name>A0ABR2Z6S1_9AGAR</name>
<comment type="caution">
    <text evidence="1">The sequence shown here is derived from an EMBL/GenBank/DDBJ whole genome shotgun (WGS) entry which is preliminary data.</text>
</comment>
<dbReference type="EMBL" id="JBBXMP010001179">
    <property type="protein sequence ID" value="KAL0056624.1"/>
    <property type="molecule type" value="Genomic_DNA"/>
</dbReference>
<keyword evidence="2" id="KW-1185">Reference proteome</keyword>
<protein>
    <submittedName>
        <fullName evidence="1">Uncharacterized protein</fullName>
    </submittedName>
</protein>
<dbReference type="Proteomes" id="UP001437256">
    <property type="component" value="Unassembled WGS sequence"/>
</dbReference>
<reference evidence="1 2" key="1">
    <citation type="submission" date="2024-05" db="EMBL/GenBank/DDBJ databases">
        <title>A draft genome resource for the thread blight pathogen Marasmius tenuissimus strain MS-2.</title>
        <authorList>
            <person name="Yulfo-Soto G.E."/>
            <person name="Baruah I.K."/>
            <person name="Amoako-Attah I."/>
            <person name="Bukari Y."/>
            <person name="Meinhardt L.W."/>
            <person name="Bailey B.A."/>
            <person name="Cohen S.P."/>
        </authorList>
    </citation>
    <scope>NUCLEOTIDE SEQUENCE [LARGE SCALE GENOMIC DNA]</scope>
    <source>
        <strain evidence="1 2">MS-2</strain>
    </source>
</reference>
<feature type="non-terminal residue" evidence="1">
    <location>
        <position position="131"/>
    </location>
</feature>
<evidence type="ECO:0000313" key="1">
    <source>
        <dbReference type="EMBL" id="KAL0056624.1"/>
    </source>
</evidence>
<proteinExistence type="predicted"/>
<organism evidence="1 2">
    <name type="scientific">Marasmius tenuissimus</name>
    <dbReference type="NCBI Taxonomy" id="585030"/>
    <lineage>
        <taxon>Eukaryota</taxon>
        <taxon>Fungi</taxon>
        <taxon>Dikarya</taxon>
        <taxon>Basidiomycota</taxon>
        <taxon>Agaricomycotina</taxon>
        <taxon>Agaricomycetes</taxon>
        <taxon>Agaricomycetidae</taxon>
        <taxon>Agaricales</taxon>
        <taxon>Marasmiineae</taxon>
        <taxon>Marasmiaceae</taxon>
        <taxon>Marasmius</taxon>
    </lineage>
</organism>
<accession>A0ABR2Z6S1</accession>
<gene>
    <name evidence="1" type="ORF">AAF712_016771</name>
</gene>
<sequence>TGVSLYGTISNVGSDKAVLNRFTLDGGDPVTWSQEPRATAVYDTPMFVGRGLEDGMHMLVMVATVEGSHTWIDYVEVDPGETPSSSTSFTISTSSKLSTSISSDVPGQTSAASVKYSLSLGVAVGIAVGST</sequence>
<evidence type="ECO:0000313" key="2">
    <source>
        <dbReference type="Proteomes" id="UP001437256"/>
    </source>
</evidence>
<feature type="non-terminal residue" evidence="1">
    <location>
        <position position="1"/>
    </location>
</feature>